<gene>
    <name evidence="2" type="ORF">DEA37_0008514</name>
</gene>
<reference evidence="2 3" key="1">
    <citation type="journal article" date="2019" name="Gigascience">
        <title>Whole-genome sequence of the oriental lung fluke Paragonimus westermani.</title>
        <authorList>
            <person name="Oey H."/>
            <person name="Zakrzewski M."/>
            <person name="Narain K."/>
            <person name="Devi K.R."/>
            <person name="Agatsuma T."/>
            <person name="Nawaratna S."/>
            <person name="Gobert G.N."/>
            <person name="Jones M.K."/>
            <person name="Ragan M.A."/>
            <person name="McManus D.P."/>
            <person name="Krause L."/>
        </authorList>
    </citation>
    <scope>NUCLEOTIDE SEQUENCE [LARGE SCALE GENOMIC DNA]</scope>
    <source>
        <strain evidence="2 3">IND2009</strain>
    </source>
</reference>
<keyword evidence="1" id="KW-1133">Transmembrane helix</keyword>
<keyword evidence="3" id="KW-1185">Reference proteome</keyword>
<evidence type="ECO:0000313" key="3">
    <source>
        <dbReference type="Proteomes" id="UP000324629"/>
    </source>
</evidence>
<organism evidence="2 3">
    <name type="scientific">Paragonimus westermani</name>
    <dbReference type="NCBI Taxonomy" id="34504"/>
    <lineage>
        <taxon>Eukaryota</taxon>
        <taxon>Metazoa</taxon>
        <taxon>Spiralia</taxon>
        <taxon>Lophotrochozoa</taxon>
        <taxon>Platyhelminthes</taxon>
        <taxon>Trematoda</taxon>
        <taxon>Digenea</taxon>
        <taxon>Plagiorchiida</taxon>
        <taxon>Troglotremata</taxon>
        <taxon>Troglotrematidae</taxon>
        <taxon>Paragonimus</taxon>
    </lineage>
</organism>
<protein>
    <submittedName>
        <fullName evidence="2">Uncharacterized protein</fullName>
    </submittedName>
</protein>
<keyword evidence="1" id="KW-0812">Transmembrane</keyword>
<name>A0A5J4NKJ2_9TREM</name>
<evidence type="ECO:0000313" key="2">
    <source>
        <dbReference type="EMBL" id="KAA3675981.1"/>
    </source>
</evidence>
<sequence>MLKAFVKSQIDVPLYFIWLLLTALLFQVSSVSGLSLLSDDEFAEFEDPDD</sequence>
<comment type="caution">
    <text evidence="2">The sequence shown here is derived from an EMBL/GenBank/DDBJ whole genome shotgun (WGS) entry which is preliminary data.</text>
</comment>
<feature type="non-terminal residue" evidence="2">
    <location>
        <position position="50"/>
    </location>
</feature>
<feature type="transmembrane region" description="Helical" evidence="1">
    <location>
        <begin position="12"/>
        <end position="37"/>
    </location>
</feature>
<keyword evidence="1" id="KW-0472">Membrane</keyword>
<proteinExistence type="predicted"/>
<evidence type="ECO:0000256" key="1">
    <source>
        <dbReference type="SAM" id="Phobius"/>
    </source>
</evidence>
<accession>A0A5J4NKJ2</accession>
<dbReference type="EMBL" id="QNGE01002210">
    <property type="protein sequence ID" value="KAA3675981.1"/>
    <property type="molecule type" value="Genomic_DNA"/>
</dbReference>
<dbReference type="AlphaFoldDB" id="A0A5J4NKJ2"/>
<dbReference type="Proteomes" id="UP000324629">
    <property type="component" value="Unassembled WGS sequence"/>
</dbReference>